<dbReference type="SUPFAM" id="SSF46785">
    <property type="entry name" value="Winged helix' DNA-binding domain"/>
    <property type="match status" value="1"/>
</dbReference>
<keyword evidence="8" id="KW-1185">Reference proteome</keyword>
<keyword evidence="2" id="KW-0805">Transcription regulation</keyword>
<accession>A0ABV9LU30</accession>
<dbReference type="Pfam" id="PF00126">
    <property type="entry name" value="HTH_1"/>
    <property type="match status" value="1"/>
</dbReference>
<comment type="caution">
    <text evidence="7">The sequence shown here is derived from an EMBL/GenBank/DDBJ whole genome shotgun (WGS) entry which is preliminary data.</text>
</comment>
<dbReference type="InterPro" id="IPR005119">
    <property type="entry name" value="LysR_subst-bd"/>
</dbReference>
<protein>
    <submittedName>
        <fullName evidence="7">LysR family transcriptional regulator</fullName>
    </submittedName>
</protein>
<dbReference type="InterPro" id="IPR036388">
    <property type="entry name" value="WH-like_DNA-bd_sf"/>
</dbReference>
<keyword evidence="3" id="KW-0238">DNA-binding</keyword>
<dbReference type="PANTHER" id="PTHR30537">
    <property type="entry name" value="HTH-TYPE TRANSCRIPTIONAL REGULATOR"/>
    <property type="match status" value="1"/>
</dbReference>
<evidence type="ECO:0000313" key="7">
    <source>
        <dbReference type="EMBL" id="MFC4698988.1"/>
    </source>
</evidence>
<comment type="similarity">
    <text evidence="1">Belongs to the LysR transcriptional regulatory family.</text>
</comment>
<sequence>MLNLLEMKTFTTLVECQSSSKTAELLGVANSAVSRRIKDLESHLGVQLIKRTTRRMSVTDDGMHFYQRCRRILEDIEEAEHELNNQARDIKGTIKLSAPLSFGVKHLAPIITEFMLAYPAINIDVDLTDRRIDLLEEGFDLAIRIGKLEDSSLRARKLAPIRHLVCASPQFLSAHGPIETPSQLQDLPALCYSNIKHPDRWDFTDQYGKKGSVRIQAKMRSSNGDTLRHAACAGLGLICEPEFIVKDCLANNTLKAILTDYTWYEMNLYAVYPQTRFVSKRLRVFIDFLAAHFDV</sequence>
<evidence type="ECO:0000256" key="5">
    <source>
        <dbReference type="SAM" id="Coils"/>
    </source>
</evidence>
<dbReference type="InterPro" id="IPR000847">
    <property type="entry name" value="LysR_HTH_N"/>
</dbReference>
<dbReference type="SUPFAM" id="SSF53850">
    <property type="entry name" value="Periplasmic binding protein-like II"/>
    <property type="match status" value="1"/>
</dbReference>
<keyword evidence="4" id="KW-0804">Transcription</keyword>
<keyword evidence="5" id="KW-0175">Coiled coil</keyword>
<evidence type="ECO:0000313" key="8">
    <source>
        <dbReference type="Proteomes" id="UP001595897"/>
    </source>
</evidence>
<evidence type="ECO:0000256" key="3">
    <source>
        <dbReference type="ARBA" id="ARBA00023125"/>
    </source>
</evidence>
<dbReference type="EMBL" id="JBHSGU010000002">
    <property type="protein sequence ID" value="MFC4698988.1"/>
    <property type="molecule type" value="Genomic_DNA"/>
</dbReference>
<reference evidence="8" key="1">
    <citation type="journal article" date="2019" name="Int. J. Syst. Evol. Microbiol.">
        <title>The Global Catalogue of Microorganisms (GCM) 10K type strain sequencing project: providing services to taxonomists for standard genome sequencing and annotation.</title>
        <authorList>
            <consortium name="The Broad Institute Genomics Platform"/>
            <consortium name="The Broad Institute Genome Sequencing Center for Infectious Disease"/>
            <person name="Wu L."/>
            <person name="Ma J."/>
        </authorList>
    </citation>
    <scope>NUCLEOTIDE SEQUENCE [LARGE SCALE GENOMIC DNA]</scope>
    <source>
        <strain evidence="8">KACC 12507</strain>
    </source>
</reference>
<evidence type="ECO:0000256" key="4">
    <source>
        <dbReference type="ARBA" id="ARBA00023163"/>
    </source>
</evidence>
<name>A0ABV9LU30_9ALTE</name>
<organism evidence="7 8">
    <name type="scientific">Glaciecola siphonariae</name>
    <dbReference type="NCBI Taxonomy" id="521012"/>
    <lineage>
        <taxon>Bacteria</taxon>
        <taxon>Pseudomonadati</taxon>
        <taxon>Pseudomonadota</taxon>
        <taxon>Gammaproteobacteria</taxon>
        <taxon>Alteromonadales</taxon>
        <taxon>Alteromonadaceae</taxon>
        <taxon>Glaciecola</taxon>
    </lineage>
</organism>
<dbReference type="CDD" id="cd08422">
    <property type="entry name" value="PBP2_CrgA_like"/>
    <property type="match status" value="1"/>
</dbReference>
<evidence type="ECO:0000256" key="2">
    <source>
        <dbReference type="ARBA" id="ARBA00023015"/>
    </source>
</evidence>
<feature type="domain" description="HTH lysR-type" evidence="6">
    <location>
        <begin position="2"/>
        <end position="59"/>
    </location>
</feature>
<dbReference type="PROSITE" id="PS50931">
    <property type="entry name" value="HTH_LYSR"/>
    <property type="match status" value="1"/>
</dbReference>
<dbReference type="PANTHER" id="PTHR30537:SF5">
    <property type="entry name" value="HTH-TYPE TRANSCRIPTIONAL ACTIVATOR TTDR-RELATED"/>
    <property type="match status" value="1"/>
</dbReference>
<proteinExistence type="inferred from homology"/>
<evidence type="ECO:0000259" key="6">
    <source>
        <dbReference type="PROSITE" id="PS50931"/>
    </source>
</evidence>
<dbReference type="Gene3D" id="3.40.190.290">
    <property type="match status" value="1"/>
</dbReference>
<gene>
    <name evidence="7" type="ORF">ACFO4O_02290</name>
</gene>
<dbReference type="InterPro" id="IPR036390">
    <property type="entry name" value="WH_DNA-bd_sf"/>
</dbReference>
<feature type="coiled-coil region" evidence="5">
    <location>
        <begin position="66"/>
        <end position="96"/>
    </location>
</feature>
<dbReference type="Gene3D" id="1.10.10.10">
    <property type="entry name" value="Winged helix-like DNA-binding domain superfamily/Winged helix DNA-binding domain"/>
    <property type="match status" value="1"/>
</dbReference>
<dbReference type="Pfam" id="PF03466">
    <property type="entry name" value="LysR_substrate"/>
    <property type="match status" value="1"/>
</dbReference>
<dbReference type="InterPro" id="IPR058163">
    <property type="entry name" value="LysR-type_TF_proteobact-type"/>
</dbReference>
<dbReference type="Proteomes" id="UP001595897">
    <property type="component" value="Unassembled WGS sequence"/>
</dbReference>
<dbReference type="RefSeq" id="WP_382405689.1">
    <property type="nucleotide sequence ID" value="NZ_JBHSGU010000002.1"/>
</dbReference>
<evidence type="ECO:0000256" key="1">
    <source>
        <dbReference type="ARBA" id="ARBA00009437"/>
    </source>
</evidence>